<dbReference type="InterPro" id="IPR001214">
    <property type="entry name" value="SET_dom"/>
</dbReference>
<sequence length="343" mass="38111">MATQCFEIRAVGNRGVGVFATRTIPAGTLIVKEKPIVTFPKNSFKITGEEVELGYANLSASSKSRFDALRTIIDMPNRSHDKVFSTPEIDLTNPRVLNRLRVNSNACSDDGGYEVYDTICRFNHACEPNATRLGTGRKSMECWSISKIQAGQEITVCYHDAVFSLTAAERQQEMPLWGYRWKCECDLCTGPADELRVSDMRRKLIRHLHILFNGADLPVTHNKLSAQAVKKSMIAQIGLKDISDCTIPCMWMMATLLDTEGAVLGGEVANHYAEIANQLLNGSRRKGIYKLPAPERVNFLAWRKRCFELFALLPGGGENGPPVGLLNAIRFIPEDGTLCTCEH</sequence>
<dbReference type="EMBL" id="JAVRQU010000007">
    <property type="protein sequence ID" value="KAK5701057.1"/>
    <property type="molecule type" value="Genomic_DNA"/>
</dbReference>
<dbReference type="PROSITE" id="PS50280">
    <property type="entry name" value="SET"/>
    <property type="match status" value="1"/>
</dbReference>
<name>A0AAN8A3A6_9PEZI</name>
<protein>
    <recommendedName>
        <fullName evidence="1">SET domain-containing protein</fullName>
    </recommendedName>
</protein>
<dbReference type="InterPro" id="IPR053185">
    <property type="entry name" value="SET_domain_protein"/>
</dbReference>
<organism evidence="2 3">
    <name type="scientific">Elasticomyces elasticus</name>
    <dbReference type="NCBI Taxonomy" id="574655"/>
    <lineage>
        <taxon>Eukaryota</taxon>
        <taxon>Fungi</taxon>
        <taxon>Dikarya</taxon>
        <taxon>Ascomycota</taxon>
        <taxon>Pezizomycotina</taxon>
        <taxon>Dothideomycetes</taxon>
        <taxon>Dothideomycetidae</taxon>
        <taxon>Mycosphaerellales</taxon>
        <taxon>Teratosphaeriaceae</taxon>
        <taxon>Elasticomyces</taxon>
    </lineage>
</organism>
<dbReference type="CDD" id="cd20071">
    <property type="entry name" value="SET_SMYD"/>
    <property type="match status" value="1"/>
</dbReference>
<evidence type="ECO:0000259" key="1">
    <source>
        <dbReference type="PROSITE" id="PS50280"/>
    </source>
</evidence>
<dbReference type="PANTHER" id="PTHR47332">
    <property type="entry name" value="SET DOMAIN-CONTAINING PROTEIN 5"/>
    <property type="match status" value="1"/>
</dbReference>
<dbReference type="Gene3D" id="2.170.270.10">
    <property type="entry name" value="SET domain"/>
    <property type="match status" value="1"/>
</dbReference>
<dbReference type="InterPro" id="IPR046341">
    <property type="entry name" value="SET_dom_sf"/>
</dbReference>
<gene>
    <name evidence="2" type="ORF">LTR97_005576</name>
</gene>
<dbReference type="Pfam" id="PF00856">
    <property type="entry name" value="SET"/>
    <property type="match status" value="1"/>
</dbReference>
<evidence type="ECO:0000313" key="2">
    <source>
        <dbReference type="EMBL" id="KAK5701057.1"/>
    </source>
</evidence>
<dbReference type="PANTHER" id="PTHR47332:SF4">
    <property type="entry name" value="SET DOMAIN-CONTAINING PROTEIN 5"/>
    <property type="match status" value="1"/>
</dbReference>
<dbReference type="AlphaFoldDB" id="A0AAN8A3A6"/>
<evidence type="ECO:0000313" key="3">
    <source>
        <dbReference type="Proteomes" id="UP001310594"/>
    </source>
</evidence>
<dbReference type="SUPFAM" id="SSF82199">
    <property type="entry name" value="SET domain"/>
    <property type="match status" value="1"/>
</dbReference>
<feature type="domain" description="SET" evidence="1">
    <location>
        <begin position="4"/>
        <end position="159"/>
    </location>
</feature>
<proteinExistence type="predicted"/>
<accession>A0AAN8A3A6</accession>
<comment type="caution">
    <text evidence="2">The sequence shown here is derived from an EMBL/GenBank/DDBJ whole genome shotgun (WGS) entry which is preliminary data.</text>
</comment>
<reference evidence="2" key="1">
    <citation type="submission" date="2023-08" db="EMBL/GenBank/DDBJ databases">
        <title>Black Yeasts Isolated from many extreme environments.</title>
        <authorList>
            <person name="Coleine C."/>
            <person name="Stajich J.E."/>
            <person name="Selbmann L."/>
        </authorList>
    </citation>
    <scope>NUCLEOTIDE SEQUENCE</scope>
    <source>
        <strain evidence="2">CCFEE 5810</strain>
    </source>
</reference>
<dbReference type="SMART" id="SM00317">
    <property type="entry name" value="SET"/>
    <property type="match status" value="1"/>
</dbReference>
<dbReference type="Proteomes" id="UP001310594">
    <property type="component" value="Unassembled WGS sequence"/>
</dbReference>